<sequence>MASPIMTSPVLDANASLATSGMISPRHVRSRTQSISSDRPSTIGFGLVLPPLQVSPEACFIAHSAASQIITNDHDSHADAWYDQNGIEPATETAMVSSPALQLVNGFLDQLLFNFLQLSKSTNLSALRPAVVEVLKPKLAKDAISNADEELKEYLGGGNEEDYVKPQGSNVSRSWDLELVWKRTRLRCMVYSSLGDMEEEDEDLYMEEENLEIGAHEQISDVISPAVAIFLTSVLEYMGELTLTVAGQASYHRIRTKIEKELKEGSRDASDPADGIVVTDADMERVALDRTLGRLWRGWKKRMRTPATDIATRQFSKGLSTLSRQEHTTPGHDILGLPKSASSEHGNEYRKSMELVGPPIVEDVQAADIPLPIKDNDVEEIEVPGLAHYSDDEADDELDEEEQRILKRPKSLLLTSSIITNGLPTPIKSRPHTPLTATRKRSMSLPTPAIPHFYPKSQKPSEASAAGLMTDEEASATTSDAKQPNVGEKTSEKKAKQLVSENQEETSNSQSDESEYDDAEEVAFEKAEIMTSSRVSVSGSSHSNDSDNHAKSSPVKRSPSVQSARIIDVPASKSPSPRSPAHSRPGSYDTTERIRPVSLSGVSVASALARVAADDRMKTAGHKQAPGQTPGVSRDKGPVKNTASILEFDEGDSQRLNKIPGQLQPSPEVTSLPTAGSVGTPAQGRRRRGPPVTVNTETQTHVYDQPPISARAVPLPVTPATSAVEGERVPELPRKAPGHANRHSPKNESKGLLAIERTRTRESDEVSLPLQGNTSTLPAHTAASSVSSGASRLKPVRTSEDGSSRSEAVARNFEQLIQSNQTISYTLTPENMRDIDSKSSMDGPVVTKFARRKSEDVRAYSSPKSSPIVAQSSMGRLPSPRLPPAPASPKVAESKPVSNKPSGPVPKAPTGLAVSTGREGGPLARDARVPADTVTDFAEFIKSTGPPDETKSQAVPVLASPISPGGKSIRDSRRASATSSINRLRYQPRDATVDSRAESSDLIDFIRQGPPIAPSHRIPRHVAPFRTTMDSDQMSGAIGGKAVDANIPDIRNSQGSTNITESSMPSMHSSVNSKSALLRNKAGAVPNKMFGDEDMMPKRKTRRVRDPYAIDFSDEEEEEEDDEHAVETPRLPVKKEESLAEFLRNYEPPPDPVSPPNPRLPKKKASAPSLIGRFTRGTKDKDRDSVSIKGPPEVRSVHSRASGRGYIPIQVNMPPGYDMYGPIENTGSAIRTRGASIASSTAARIPMKKFEPREPVANRSQTAELAAFLRDSAPPPNNAPLAIDRAPSRQEESGGISRMFGRRKKPLAV</sequence>
<feature type="region of interest" description="Disordered" evidence="1">
    <location>
        <begin position="422"/>
        <end position="601"/>
    </location>
</feature>
<keyword evidence="3" id="KW-1185">Reference proteome</keyword>
<evidence type="ECO:0008006" key="4">
    <source>
        <dbReference type="Google" id="ProtNLM"/>
    </source>
</evidence>
<feature type="region of interest" description="Disordered" evidence="1">
    <location>
        <begin position="831"/>
        <end position="997"/>
    </location>
</feature>
<feature type="compositionally biased region" description="Polar residues" evidence="1">
    <location>
        <begin position="663"/>
        <end position="674"/>
    </location>
</feature>
<accession>A0AAJ0FXA8</accession>
<proteinExistence type="predicted"/>
<dbReference type="Proteomes" id="UP001251528">
    <property type="component" value="Unassembled WGS sequence"/>
</dbReference>
<gene>
    <name evidence="2" type="ORF">QQS21_007165</name>
</gene>
<feature type="compositionally biased region" description="Low complexity" evidence="1">
    <location>
        <begin position="570"/>
        <end position="585"/>
    </location>
</feature>
<evidence type="ECO:0000313" key="2">
    <source>
        <dbReference type="EMBL" id="KAK2595139.1"/>
    </source>
</evidence>
<protein>
    <recommendedName>
        <fullName evidence="4">Flo11</fullName>
    </recommendedName>
</protein>
<feature type="compositionally biased region" description="Basic and acidic residues" evidence="1">
    <location>
        <begin position="725"/>
        <end position="734"/>
    </location>
</feature>
<feature type="compositionally biased region" description="Low complexity" evidence="1">
    <location>
        <begin position="1062"/>
        <end position="1075"/>
    </location>
</feature>
<feature type="region of interest" description="Disordered" evidence="1">
    <location>
        <begin position="1030"/>
        <end position="1201"/>
    </location>
</feature>
<feature type="compositionally biased region" description="Pro residues" evidence="1">
    <location>
        <begin position="1147"/>
        <end position="1159"/>
    </location>
</feature>
<feature type="region of interest" description="Disordered" evidence="1">
    <location>
        <begin position="321"/>
        <end position="345"/>
    </location>
</feature>
<evidence type="ECO:0000256" key="1">
    <source>
        <dbReference type="SAM" id="MobiDB-lite"/>
    </source>
</evidence>
<feature type="compositionally biased region" description="Polar residues" evidence="1">
    <location>
        <begin position="862"/>
        <end position="874"/>
    </location>
</feature>
<feature type="compositionally biased region" description="Basic and acidic residues" evidence="1">
    <location>
        <begin position="987"/>
        <end position="997"/>
    </location>
</feature>
<feature type="compositionally biased region" description="Low complexity" evidence="1">
    <location>
        <begin position="532"/>
        <end position="543"/>
    </location>
</feature>
<reference evidence="2" key="1">
    <citation type="submission" date="2023-06" db="EMBL/GenBank/DDBJ databases">
        <title>Conoideocrella luteorostrata (Hypocreales: Clavicipitaceae), a potential biocontrol fungus for elongate hemlock scale in United States Christmas tree production areas.</title>
        <authorList>
            <person name="Barrett H."/>
            <person name="Lovett B."/>
            <person name="Macias A.M."/>
            <person name="Stajich J.E."/>
            <person name="Kasson M.T."/>
        </authorList>
    </citation>
    <scope>NUCLEOTIDE SEQUENCE</scope>
    <source>
        <strain evidence="2">ARSEF 14590</strain>
    </source>
</reference>
<dbReference type="EMBL" id="JASWJB010000142">
    <property type="protein sequence ID" value="KAK2595139.1"/>
    <property type="molecule type" value="Genomic_DNA"/>
</dbReference>
<dbReference type="InterPro" id="IPR009072">
    <property type="entry name" value="Histone-fold"/>
</dbReference>
<name>A0AAJ0FXA8_9HYPO</name>
<comment type="caution">
    <text evidence="2">The sequence shown here is derived from an EMBL/GenBank/DDBJ whole genome shotgun (WGS) entry which is preliminary data.</text>
</comment>
<feature type="region of interest" description="Disordered" evidence="1">
    <location>
        <begin position="1266"/>
        <end position="1309"/>
    </location>
</feature>
<dbReference type="Gene3D" id="1.10.20.10">
    <property type="entry name" value="Histone, subunit A"/>
    <property type="match status" value="1"/>
</dbReference>
<feature type="compositionally biased region" description="Polar residues" evidence="1">
    <location>
        <begin position="770"/>
        <end position="790"/>
    </location>
</feature>
<feature type="compositionally biased region" description="Basic and acidic residues" evidence="1">
    <location>
        <begin position="1177"/>
        <end position="1186"/>
    </location>
</feature>
<dbReference type="GO" id="GO:0046982">
    <property type="term" value="F:protein heterodimerization activity"/>
    <property type="evidence" value="ECO:0007669"/>
    <property type="project" value="InterPro"/>
</dbReference>
<feature type="compositionally biased region" description="Basic residues" evidence="1">
    <location>
        <begin position="1300"/>
        <end position="1309"/>
    </location>
</feature>
<feature type="region of interest" description="Disordered" evidence="1">
    <location>
        <begin position="614"/>
        <end position="807"/>
    </location>
</feature>
<feature type="compositionally biased region" description="Acidic residues" evidence="1">
    <location>
        <begin position="1112"/>
        <end position="1124"/>
    </location>
</feature>
<organism evidence="2 3">
    <name type="scientific">Conoideocrella luteorostrata</name>
    <dbReference type="NCBI Taxonomy" id="1105319"/>
    <lineage>
        <taxon>Eukaryota</taxon>
        <taxon>Fungi</taxon>
        <taxon>Dikarya</taxon>
        <taxon>Ascomycota</taxon>
        <taxon>Pezizomycotina</taxon>
        <taxon>Sordariomycetes</taxon>
        <taxon>Hypocreomycetidae</taxon>
        <taxon>Hypocreales</taxon>
        <taxon>Clavicipitaceae</taxon>
        <taxon>Conoideocrella</taxon>
    </lineage>
</organism>
<feature type="compositionally biased region" description="Acidic residues" evidence="1">
    <location>
        <begin position="512"/>
        <end position="522"/>
    </location>
</feature>
<feature type="compositionally biased region" description="Polar residues" evidence="1">
    <location>
        <begin position="693"/>
        <end position="702"/>
    </location>
</feature>
<evidence type="ECO:0000313" key="3">
    <source>
        <dbReference type="Proteomes" id="UP001251528"/>
    </source>
</evidence>
<feature type="compositionally biased region" description="Polar residues" evidence="1">
    <location>
        <begin position="1051"/>
        <end position="1061"/>
    </location>
</feature>